<dbReference type="SUPFAM" id="SSF48264">
    <property type="entry name" value="Cytochrome P450"/>
    <property type="match status" value="1"/>
</dbReference>
<sequence length="582" mass="65710">MNATTVISANTGFAAEIASYVKTLVLFILPFVVTYVVTTLGNKSCQPGDGFREPPRVPYWIPYVGNTIGFAYNTEGFLSSILSRFGQVPLRIFVGAEPMYFIPHGKYIVELFKASRHLTTKSLSVLTVRDAFGLPAPDMLLYAGDDSGFDAKPAPGWEHVEPMKRFHFVQHRDMHSFLTGSSLNAMTSKFVEVYSRNIDQDTKFHEDHWIEIDDLYEWLKNSLLRAAVDALCGDKFLELSPDFLEEFWSFDLHLPNLFKRLPRWIVPKSYTARDRVLESVLRYHEFGRQQLDFTDEDLLKKDWTPEFGARLMSARQKMFKNVGISARGGASLDLGMMWAVNANAIPAAMWMLLGILLDKSLTDRVMAEMEPSFHDRSLSFDIDRLCSGPLLNSIYFETLRVRVAAPVGRASLIPNLKFGKWQLKQGVGMLSTSWTGGHDPDFWNTGGVLPDGSNEHPVESFWAERFLKYEDDPTSGPVRQDVKSTTDKPTKRTPEDDRKARAVLDGTQGYWYPYGGGTKMCPGRFFAKQELMAGVAVALRAYEIELVDPVAASKTGPNMDYFPFGTIPPNGKIAARIRRRRL</sequence>
<reference evidence="10" key="1">
    <citation type="submission" date="2018-03" db="EMBL/GenBank/DDBJ databases">
        <authorList>
            <person name="Guldener U."/>
        </authorList>
    </citation>
    <scope>NUCLEOTIDE SEQUENCE</scope>
</reference>
<dbReference type="GO" id="GO:0016705">
    <property type="term" value="F:oxidoreductase activity, acting on paired donors, with incorporation or reduction of molecular oxygen"/>
    <property type="evidence" value="ECO:0007669"/>
    <property type="project" value="InterPro"/>
</dbReference>
<dbReference type="InterPro" id="IPR001128">
    <property type="entry name" value="Cyt_P450"/>
</dbReference>
<evidence type="ECO:0000256" key="7">
    <source>
        <dbReference type="PIRSR" id="PIRSR602403-1"/>
    </source>
</evidence>
<dbReference type="GO" id="GO:0005506">
    <property type="term" value="F:iron ion binding"/>
    <property type="evidence" value="ECO:0007669"/>
    <property type="project" value="InterPro"/>
</dbReference>
<accession>A0AAE8SHT7</accession>
<dbReference type="GO" id="GO:0020037">
    <property type="term" value="F:heme binding"/>
    <property type="evidence" value="ECO:0007669"/>
    <property type="project" value="InterPro"/>
</dbReference>
<evidence type="ECO:0000256" key="1">
    <source>
        <dbReference type="ARBA" id="ARBA00001971"/>
    </source>
</evidence>
<dbReference type="PANTHER" id="PTHR24304">
    <property type="entry name" value="CYTOCHROME P450 FAMILY 7"/>
    <property type="match status" value="1"/>
</dbReference>
<dbReference type="PRINTS" id="PR00465">
    <property type="entry name" value="EP450IV"/>
</dbReference>
<dbReference type="PANTHER" id="PTHR24304:SF2">
    <property type="entry name" value="24-HYDROXYCHOLESTEROL 7-ALPHA-HYDROXYLASE"/>
    <property type="match status" value="1"/>
</dbReference>
<evidence type="ECO:0000256" key="2">
    <source>
        <dbReference type="ARBA" id="ARBA00010617"/>
    </source>
</evidence>
<keyword evidence="3 7" id="KW-0349">Heme</keyword>
<dbReference type="EMBL" id="ONZP01000183">
    <property type="protein sequence ID" value="SPJ75962.1"/>
    <property type="molecule type" value="Genomic_DNA"/>
</dbReference>
<dbReference type="GO" id="GO:0008395">
    <property type="term" value="F:steroid hydroxylase activity"/>
    <property type="evidence" value="ECO:0007669"/>
    <property type="project" value="TreeGrafter"/>
</dbReference>
<keyword evidence="6" id="KW-0503">Monooxygenase</keyword>
<dbReference type="Pfam" id="PF00067">
    <property type="entry name" value="p450"/>
    <property type="match status" value="1"/>
</dbReference>
<keyword evidence="9" id="KW-1133">Transmembrane helix</keyword>
<evidence type="ECO:0000256" key="5">
    <source>
        <dbReference type="ARBA" id="ARBA00023004"/>
    </source>
</evidence>
<evidence type="ECO:0000313" key="11">
    <source>
        <dbReference type="Proteomes" id="UP001187734"/>
    </source>
</evidence>
<comment type="caution">
    <text evidence="10">The sequence shown here is derived from an EMBL/GenBank/DDBJ whole genome shotgun (WGS) entry which is preliminary data.</text>
</comment>
<keyword evidence="9" id="KW-0472">Membrane</keyword>
<gene>
    <name evidence="10" type="ORF">FTOL_05693</name>
</gene>
<comment type="cofactor">
    <cofactor evidence="1 7">
        <name>heme</name>
        <dbReference type="ChEBI" id="CHEBI:30413"/>
    </cofactor>
</comment>
<comment type="similarity">
    <text evidence="2">Belongs to the cytochrome P450 family.</text>
</comment>
<evidence type="ECO:0000256" key="3">
    <source>
        <dbReference type="ARBA" id="ARBA00022617"/>
    </source>
</evidence>
<feature type="region of interest" description="Disordered" evidence="8">
    <location>
        <begin position="472"/>
        <end position="498"/>
    </location>
</feature>
<protein>
    <submittedName>
        <fullName evidence="10">Related to cytochrome p450 7a1</fullName>
    </submittedName>
</protein>
<feature type="transmembrane region" description="Helical" evidence="9">
    <location>
        <begin position="335"/>
        <end position="357"/>
    </location>
</feature>
<feature type="compositionally biased region" description="Basic and acidic residues" evidence="8">
    <location>
        <begin position="480"/>
        <end position="498"/>
    </location>
</feature>
<dbReference type="InterPro" id="IPR050529">
    <property type="entry name" value="CYP450_sterol_14alpha_dmase"/>
</dbReference>
<dbReference type="CDD" id="cd11040">
    <property type="entry name" value="CYP7_CYP8-like"/>
    <property type="match status" value="1"/>
</dbReference>
<proteinExistence type="inferred from homology"/>
<keyword evidence="9" id="KW-0812">Transmembrane</keyword>
<name>A0AAE8SHT7_9HYPO</name>
<evidence type="ECO:0000256" key="9">
    <source>
        <dbReference type="SAM" id="Phobius"/>
    </source>
</evidence>
<keyword evidence="4 7" id="KW-0479">Metal-binding</keyword>
<keyword evidence="5 7" id="KW-0408">Iron</keyword>
<keyword evidence="6" id="KW-0560">Oxidoreductase</keyword>
<evidence type="ECO:0000256" key="8">
    <source>
        <dbReference type="SAM" id="MobiDB-lite"/>
    </source>
</evidence>
<evidence type="ECO:0000313" key="10">
    <source>
        <dbReference type="EMBL" id="SPJ75962.1"/>
    </source>
</evidence>
<dbReference type="InterPro" id="IPR002403">
    <property type="entry name" value="Cyt_P450_E_grp-IV"/>
</dbReference>
<organism evidence="10 11">
    <name type="scientific">Fusarium torulosum</name>
    <dbReference type="NCBI Taxonomy" id="33205"/>
    <lineage>
        <taxon>Eukaryota</taxon>
        <taxon>Fungi</taxon>
        <taxon>Dikarya</taxon>
        <taxon>Ascomycota</taxon>
        <taxon>Pezizomycotina</taxon>
        <taxon>Sordariomycetes</taxon>
        <taxon>Hypocreomycetidae</taxon>
        <taxon>Hypocreales</taxon>
        <taxon>Nectriaceae</taxon>
        <taxon>Fusarium</taxon>
    </lineage>
</organism>
<dbReference type="Proteomes" id="UP001187734">
    <property type="component" value="Unassembled WGS sequence"/>
</dbReference>
<evidence type="ECO:0000256" key="4">
    <source>
        <dbReference type="ARBA" id="ARBA00022723"/>
    </source>
</evidence>
<dbReference type="Gene3D" id="1.10.630.10">
    <property type="entry name" value="Cytochrome P450"/>
    <property type="match status" value="1"/>
</dbReference>
<evidence type="ECO:0000256" key="6">
    <source>
        <dbReference type="ARBA" id="ARBA00023033"/>
    </source>
</evidence>
<keyword evidence="11" id="KW-1185">Reference proteome</keyword>
<dbReference type="AlphaFoldDB" id="A0AAE8SHT7"/>
<dbReference type="InterPro" id="IPR036396">
    <property type="entry name" value="Cyt_P450_sf"/>
</dbReference>
<feature type="binding site" description="axial binding residue" evidence="7">
    <location>
        <position position="521"/>
    </location>
    <ligand>
        <name>heme</name>
        <dbReference type="ChEBI" id="CHEBI:30413"/>
    </ligand>
    <ligandPart>
        <name>Fe</name>
        <dbReference type="ChEBI" id="CHEBI:18248"/>
    </ligandPart>
</feature>